<accession>A0ABY8EK88</accession>
<evidence type="ECO:0000313" key="3">
    <source>
        <dbReference type="Proteomes" id="UP000818624"/>
    </source>
</evidence>
<keyword evidence="3" id="KW-1185">Reference proteome</keyword>
<dbReference type="Pfam" id="PF17171">
    <property type="entry name" value="GST_C_6"/>
    <property type="match status" value="1"/>
</dbReference>
<proteinExistence type="predicted"/>
<gene>
    <name evidence="2" type="ORF">GLX27_000675</name>
</gene>
<organism evidence="2 3">
    <name type="scientific">Malassezia furfur</name>
    <name type="common">Pityriasis versicolor infection agent</name>
    <name type="synonym">Pityrosporum furfur</name>
    <dbReference type="NCBI Taxonomy" id="55194"/>
    <lineage>
        <taxon>Eukaryota</taxon>
        <taxon>Fungi</taxon>
        <taxon>Dikarya</taxon>
        <taxon>Basidiomycota</taxon>
        <taxon>Ustilaginomycotina</taxon>
        <taxon>Malasseziomycetes</taxon>
        <taxon>Malasseziales</taxon>
        <taxon>Malasseziaceae</taxon>
        <taxon>Malassezia</taxon>
    </lineage>
</organism>
<dbReference type="EMBL" id="CP046234">
    <property type="protein sequence ID" value="WFD46047.1"/>
    <property type="molecule type" value="Genomic_DNA"/>
</dbReference>
<name>A0ABY8EK88_MALFU</name>
<protein>
    <recommendedName>
        <fullName evidence="1">Metaxin glutathione S-transferase domain-containing protein</fullName>
    </recommendedName>
</protein>
<sequence length="354" mass="38944">MPEFIRKLFTSFPLHEWPSAQAGTAEPELEKVSEKPTLYVATKWPGQWASADPVCLRWQMELLLRGTDFDVVALDDVYWAPEGNAPFLQLAPSQRASMEGTERLPGLVGMAGIPHFVENHYPLDRPELEEKSVWPSEEVKHESIAWRTLLYGRLTAGALLLALQSNVFAPKEASEPLLRSVLAPLMPGEATLEQRELGRVVQLASAGASYQSVNAVFGSDSLADQRNPLSVVPGYTVDFVGVFSGTSQQNAQDEDLEEPPLSLQINQDAILEQATHALHACAARLDADLKHNPDAWMLGASRATSLDCLLFAAVHTILMTPHDSLGANSSLRLAVDRHPSLVSYIERLRKKLPQ</sequence>
<reference evidence="2 3" key="1">
    <citation type="journal article" date="2020" name="Elife">
        <title>Loss of centromere function drives karyotype evolution in closely related Malassezia species.</title>
        <authorList>
            <person name="Sankaranarayanan S.R."/>
            <person name="Ianiri G."/>
            <person name="Coelho M.A."/>
            <person name="Reza M.H."/>
            <person name="Thimmappa B.C."/>
            <person name="Ganguly P."/>
            <person name="Vadnala R.N."/>
            <person name="Sun S."/>
            <person name="Siddharthan R."/>
            <person name="Tellgren-Roth C."/>
            <person name="Dawson T.L."/>
            <person name="Heitman J."/>
            <person name="Sanyal K."/>
        </authorList>
    </citation>
    <scope>NUCLEOTIDE SEQUENCE [LARGE SCALE GENOMIC DNA]</scope>
    <source>
        <strain evidence="2">CBS14141</strain>
    </source>
</reference>
<evidence type="ECO:0000259" key="1">
    <source>
        <dbReference type="Pfam" id="PF17171"/>
    </source>
</evidence>
<dbReference type="InterPro" id="IPR033468">
    <property type="entry name" value="Metaxin_GST"/>
</dbReference>
<dbReference type="Proteomes" id="UP000818624">
    <property type="component" value="Chromosome 1"/>
</dbReference>
<feature type="domain" description="Metaxin glutathione S-transferase" evidence="1">
    <location>
        <begin position="276"/>
        <end position="348"/>
    </location>
</feature>
<evidence type="ECO:0000313" key="2">
    <source>
        <dbReference type="EMBL" id="WFD46047.1"/>
    </source>
</evidence>